<protein>
    <recommendedName>
        <fullName evidence="3">Biliverdin-producing heme oxygenase</fullName>
    </recommendedName>
</protein>
<dbReference type="Gene3D" id="1.20.910.10">
    <property type="entry name" value="Heme oxygenase-like"/>
    <property type="match status" value="1"/>
</dbReference>
<reference evidence="1 2" key="1">
    <citation type="submission" date="2020-05" db="EMBL/GenBank/DDBJ databases">
        <title>Ramlibacter rhizophilus sp. nov., isolated from rhizosphere soil of national flower Mugunghwa from South Korea.</title>
        <authorList>
            <person name="Zheng-Fei Y."/>
            <person name="Huan T."/>
        </authorList>
    </citation>
    <scope>NUCLEOTIDE SEQUENCE [LARGE SCALE GENOMIC DNA]</scope>
    <source>
        <strain evidence="1 2">H242</strain>
    </source>
</reference>
<name>A0ABX6P391_9BURK</name>
<dbReference type="SUPFAM" id="SSF48613">
    <property type="entry name" value="Heme oxygenase-like"/>
    <property type="match status" value="1"/>
</dbReference>
<keyword evidence="2" id="KW-1185">Reference proteome</keyword>
<organism evidence="1 2">
    <name type="scientific">Ramlibacter terrae</name>
    <dbReference type="NCBI Taxonomy" id="2732511"/>
    <lineage>
        <taxon>Bacteria</taxon>
        <taxon>Pseudomonadati</taxon>
        <taxon>Pseudomonadota</taxon>
        <taxon>Betaproteobacteria</taxon>
        <taxon>Burkholderiales</taxon>
        <taxon>Comamonadaceae</taxon>
        <taxon>Ramlibacter</taxon>
    </lineage>
</organism>
<accession>A0ABX6P391</accession>
<dbReference type="EMBL" id="CP053418">
    <property type="protein sequence ID" value="QJW84543.1"/>
    <property type="molecule type" value="Genomic_DNA"/>
</dbReference>
<dbReference type="Proteomes" id="UP000500826">
    <property type="component" value="Chromosome"/>
</dbReference>
<sequence>MMEGSALGGQVITRALAAQGWGPAHGAAYFHGWGPATGGMWREFRALLAEQLPRAQNIEAACLAAQATFDALSAAFEHELHERPALA</sequence>
<dbReference type="InterPro" id="IPR016084">
    <property type="entry name" value="Haem_Oase-like_multi-hlx"/>
</dbReference>
<evidence type="ECO:0000313" key="2">
    <source>
        <dbReference type="Proteomes" id="UP000500826"/>
    </source>
</evidence>
<evidence type="ECO:0000313" key="1">
    <source>
        <dbReference type="EMBL" id="QJW84543.1"/>
    </source>
</evidence>
<evidence type="ECO:0008006" key="3">
    <source>
        <dbReference type="Google" id="ProtNLM"/>
    </source>
</evidence>
<proteinExistence type="predicted"/>
<gene>
    <name evidence="1" type="ORF">HK414_15170</name>
</gene>